<accession>A0A0F7KH38</accession>
<dbReference type="Proteomes" id="UP000324176">
    <property type="component" value="Unassembled WGS sequence"/>
</dbReference>
<organism evidence="2 4">
    <name type="scientific">Nitrosomonas communis</name>
    <dbReference type="NCBI Taxonomy" id="44574"/>
    <lineage>
        <taxon>Bacteria</taxon>
        <taxon>Pseudomonadati</taxon>
        <taxon>Pseudomonadota</taxon>
        <taxon>Betaproteobacteria</taxon>
        <taxon>Nitrosomonadales</taxon>
        <taxon>Nitrosomonadaceae</taxon>
        <taxon>Nitrosomonas</taxon>
    </lineage>
</organism>
<dbReference type="InterPro" id="IPR049052">
    <property type="entry name" value="nSTAND1"/>
</dbReference>
<feature type="domain" description="Novel STAND NTPase 1" evidence="1">
    <location>
        <begin position="64"/>
        <end position="230"/>
    </location>
</feature>
<evidence type="ECO:0000259" key="1">
    <source>
        <dbReference type="Pfam" id="PF20703"/>
    </source>
</evidence>
<dbReference type="EMBL" id="CP011451">
    <property type="protein sequence ID" value="AKH38408.1"/>
    <property type="molecule type" value="Genomic_DNA"/>
</dbReference>
<dbReference type="Pfam" id="PF20703">
    <property type="entry name" value="nSTAND1"/>
    <property type="match status" value="1"/>
</dbReference>
<evidence type="ECO:0000313" key="3">
    <source>
        <dbReference type="EMBL" id="TYP86332.1"/>
    </source>
</evidence>
<proteinExistence type="predicted"/>
<dbReference type="EMBL" id="VNHT01000032">
    <property type="protein sequence ID" value="TYP86332.1"/>
    <property type="molecule type" value="Genomic_DNA"/>
</dbReference>
<dbReference type="AlphaFoldDB" id="A0A0F7KH38"/>
<dbReference type="Proteomes" id="UP000034156">
    <property type="component" value="Chromosome"/>
</dbReference>
<protein>
    <recommendedName>
        <fullName evidence="1">Novel STAND NTPase 1 domain-containing protein</fullName>
    </recommendedName>
</protein>
<keyword evidence="4" id="KW-1185">Reference proteome</keyword>
<reference evidence="4" key="1">
    <citation type="submission" date="2015-05" db="EMBL/GenBank/DDBJ databases">
        <title>Draft genome of Nitrosomonas communis strain Nm2.</title>
        <authorList>
            <person name="Kozlowski J.A."/>
            <person name="Kits K.D."/>
            <person name="Stein L.Y."/>
        </authorList>
    </citation>
    <scope>NUCLEOTIDE SEQUENCE [LARGE SCALE GENOMIC DNA]</scope>
    <source>
        <strain evidence="4">Nm2</strain>
    </source>
</reference>
<reference evidence="3 5" key="3">
    <citation type="submission" date="2019-07" db="EMBL/GenBank/DDBJ databases">
        <title>Active sludge and wastewater microbial communities from Klosterneuburg, Austria.</title>
        <authorList>
            <person name="Wagner M."/>
        </authorList>
    </citation>
    <scope>NUCLEOTIDE SEQUENCE [LARGE SCALE GENOMIC DNA]</scope>
    <source>
        <strain evidence="3 5">Nm2</strain>
    </source>
</reference>
<gene>
    <name evidence="2" type="ORF">AAW31_12325</name>
    <name evidence="3" type="ORF">BCL69_103210</name>
</gene>
<dbReference type="KEGG" id="nco:AAW31_12325"/>
<evidence type="ECO:0000313" key="4">
    <source>
        <dbReference type="Proteomes" id="UP000034156"/>
    </source>
</evidence>
<reference evidence="2 4" key="2">
    <citation type="journal article" date="2016" name="Genome Announc.">
        <title>Genome Sequence of Nitrosomonas communis Strain Nm2, a Mesophilic Ammonia-Oxidizing Bacterium Isolated from Mediterranean Soil.</title>
        <authorList>
            <person name="Kozlowski J.A."/>
            <person name="Kits K.D."/>
            <person name="Stein L.Y."/>
        </authorList>
    </citation>
    <scope>NUCLEOTIDE SEQUENCE [LARGE SCALE GENOMIC DNA]</scope>
    <source>
        <strain evidence="2 4">Nm2</strain>
    </source>
</reference>
<name>A0A0F7KH38_9PROT</name>
<dbReference type="PATRIC" id="fig|44574.3.peg.2989"/>
<evidence type="ECO:0000313" key="2">
    <source>
        <dbReference type="EMBL" id="AKH38408.1"/>
    </source>
</evidence>
<sequence length="257" mass="29144">MRPKRLPIFPILLGNTATDTLPAFLRLFQDTPWNGSDPLPMTLLEQIRHRTFLINKTLVFEGRPFVGLAAYRVDQAQLFFGRQRETLAALSYFGPRRGLPSVRSLEISGNSGSGKSSLMNAGLPPLIDHGWLFSRTGYEQWQRIGPKTSGEHPVIIPMMPGQSPLRMLAKQLAVTFSVEMTDMRTRLEKGDEHTLSKWLRSRKREDTAFLLAIDKFEELFTFAEMRKSASDLTACWRLPSLTPTILCMSFLPSVLIF</sequence>
<evidence type="ECO:0000313" key="5">
    <source>
        <dbReference type="Proteomes" id="UP000324176"/>
    </source>
</evidence>
<dbReference type="RefSeq" id="WP_046850454.1">
    <property type="nucleotide sequence ID" value="NZ_CP011451.1"/>
</dbReference>